<proteinExistence type="predicted"/>
<evidence type="ECO:0000313" key="1">
    <source>
        <dbReference type="EMBL" id="AUN31073.1"/>
    </source>
</evidence>
<dbReference type="Proteomes" id="UP000234752">
    <property type="component" value="Chromosome eg_1"/>
</dbReference>
<dbReference type="OrthoDB" id="7304855at2"/>
<organism evidence="1 2">
    <name type="scientific">Niveispirillum cyanobacteriorum</name>
    <dbReference type="NCBI Taxonomy" id="1612173"/>
    <lineage>
        <taxon>Bacteria</taxon>
        <taxon>Pseudomonadati</taxon>
        <taxon>Pseudomonadota</taxon>
        <taxon>Alphaproteobacteria</taxon>
        <taxon>Rhodospirillales</taxon>
        <taxon>Azospirillaceae</taxon>
        <taxon>Niveispirillum</taxon>
    </lineage>
</organism>
<dbReference type="KEGG" id="ncb:C0V82_13130"/>
<dbReference type="AlphaFoldDB" id="A0A2K9ND62"/>
<gene>
    <name evidence="1" type="ORF">C0V82_13130</name>
</gene>
<sequence>MPLNVLEVTIFAMVLAGGNEPLVCTRQQGTEEMVLCSNKQVVTLDGDRITFKDGTSVVKFPDGTLAFSNGIRSHWGSAGWVQFSNRVAVRRNPDNSFKTSTGLICRGLSEDKANCQKA</sequence>
<dbReference type="EMBL" id="CP025611">
    <property type="protein sequence ID" value="AUN31073.1"/>
    <property type="molecule type" value="Genomic_DNA"/>
</dbReference>
<accession>A0A2K9ND62</accession>
<keyword evidence="2" id="KW-1185">Reference proteome</keyword>
<dbReference type="RefSeq" id="WP_102112689.1">
    <property type="nucleotide sequence ID" value="NZ_BMGN01000011.1"/>
</dbReference>
<protein>
    <submittedName>
        <fullName evidence="1">Uncharacterized protein</fullName>
    </submittedName>
</protein>
<name>A0A2K9ND62_9PROT</name>
<reference evidence="1 2" key="1">
    <citation type="submission" date="2017-12" db="EMBL/GenBank/DDBJ databases">
        <title>Genomes of bacteria within cyanobacterial aggregates.</title>
        <authorList>
            <person name="Cai H."/>
        </authorList>
    </citation>
    <scope>NUCLEOTIDE SEQUENCE [LARGE SCALE GENOMIC DNA]</scope>
    <source>
        <strain evidence="1 2">TH16</strain>
    </source>
</reference>
<evidence type="ECO:0000313" key="2">
    <source>
        <dbReference type="Proteomes" id="UP000234752"/>
    </source>
</evidence>